<feature type="transmembrane region" description="Helical" evidence="7">
    <location>
        <begin position="183"/>
        <end position="202"/>
    </location>
</feature>
<keyword evidence="9" id="KW-0645">Protease</keyword>
<comment type="subcellular location">
    <subcellularLocation>
        <location evidence="1">Membrane</location>
        <topology evidence="1">Multi-pass membrane protein</topology>
    </subcellularLocation>
</comment>
<proteinExistence type="inferred from homology"/>
<keyword evidence="10" id="KW-1185">Reference proteome</keyword>
<feature type="domain" description="Peptidase S54 rhomboid" evidence="8">
    <location>
        <begin position="141"/>
        <end position="272"/>
    </location>
</feature>
<feature type="transmembrane region" description="Helical" evidence="7">
    <location>
        <begin position="72"/>
        <end position="90"/>
    </location>
</feature>
<evidence type="ECO:0000256" key="3">
    <source>
        <dbReference type="ARBA" id="ARBA00022692"/>
    </source>
</evidence>
<dbReference type="InterPro" id="IPR050925">
    <property type="entry name" value="Rhomboid_protease_S54"/>
</dbReference>
<dbReference type="Proteomes" id="UP000307087">
    <property type="component" value="Unassembled WGS sequence"/>
</dbReference>
<feature type="transmembrane region" description="Helical" evidence="7">
    <location>
        <begin position="282"/>
        <end position="304"/>
    </location>
</feature>
<dbReference type="Pfam" id="PF01694">
    <property type="entry name" value="Rhomboid"/>
    <property type="match status" value="1"/>
</dbReference>
<reference evidence="9 10" key="1">
    <citation type="journal article" date="2009" name="Int. J. Syst. Evol. Microbiol.">
        <title>Nocardioides caeni sp. nov., isolated from wastewater.</title>
        <authorList>
            <person name="Yoon J.H."/>
            <person name="Kang S.J."/>
            <person name="Park S."/>
            <person name="Kim W."/>
            <person name="Oh T.K."/>
        </authorList>
    </citation>
    <scope>NUCLEOTIDE SEQUENCE [LARGE SCALE GENOMIC DNA]</scope>
    <source>
        <strain evidence="9 10">DSM 23134</strain>
    </source>
</reference>
<organism evidence="9 10">
    <name type="scientific">Nocardioides caeni</name>
    <dbReference type="NCBI Taxonomy" id="574700"/>
    <lineage>
        <taxon>Bacteria</taxon>
        <taxon>Bacillati</taxon>
        <taxon>Actinomycetota</taxon>
        <taxon>Actinomycetes</taxon>
        <taxon>Propionibacteriales</taxon>
        <taxon>Nocardioidaceae</taxon>
        <taxon>Nocardioides</taxon>
    </lineage>
</organism>
<dbReference type="PANTHER" id="PTHR43731:SF14">
    <property type="entry name" value="PRESENILIN-ASSOCIATED RHOMBOID-LIKE PROTEIN, MITOCHONDRIAL"/>
    <property type="match status" value="1"/>
</dbReference>
<feature type="transmembrane region" description="Helical" evidence="7">
    <location>
        <begin position="258"/>
        <end position="275"/>
    </location>
</feature>
<evidence type="ECO:0000256" key="6">
    <source>
        <dbReference type="ARBA" id="ARBA00023136"/>
    </source>
</evidence>
<keyword evidence="4" id="KW-0378">Hydrolase</keyword>
<evidence type="ECO:0000256" key="5">
    <source>
        <dbReference type="ARBA" id="ARBA00022989"/>
    </source>
</evidence>
<dbReference type="EMBL" id="STGW01000010">
    <property type="protein sequence ID" value="THV10452.1"/>
    <property type="molecule type" value="Genomic_DNA"/>
</dbReference>
<evidence type="ECO:0000256" key="2">
    <source>
        <dbReference type="ARBA" id="ARBA00009045"/>
    </source>
</evidence>
<evidence type="ECO:0000313" key="10">
    <source>
        <dbReference type="Proteomes" id="UP000307087"/>
    </source>
</evidence>
<evidence type="ECO:0000256" key="4">
    <source>
        <dbReference type="ARBA" id="ARBA00022801"/>
    </source>
</evidence>
<feature type="transmembrane region" description="Helical" evidence="7">
    <location>
        <begin position="235"/>
        <end position="252"/>
    </location>
</feature>
<dbReference type="GO" id="GO:0006508">
    <property type="term" value="P:proteolysis"/>
    <property type="evidence" value="ECO:0007669"/>
    <property type="project" value="UniProtKB-KW"/>
</dbReference>
<dbReference type="GO" id="GO:0016020">
    <property type="term" value="C:membrane"/>
    <property type="evidence" value="ECO:0007669"/>
    <property type="project" value="UniProtKB-SubCell"/>
</dbReference>
<accession>A0A4S8N4B6</accession>
<dbReference type="PANTHER" id="PTHR43731">
    <property type="entry name" value="RHOMBOID PROTEASE"/>
    <property type="match status" value="1"/>
</dbReference>
<dbReference type="SUPFAM" id="SSF144091">
    <property type="entry name" value="Rhomboid-like"/>
    <property type="match status" value="1"/>
</dbReference>
<dbReference type="AlphaFoldDB" id="A0A4S8N4B6"/>
<dbReference type="OrthoDB" id="9807874at2"/>
<comment type="caution">
    <text evidence="9">The sequence shown here is derived from an EMBL/GenBank/DDBJ whole genome shotgun (WGS) entry which is preliminary data.</text>
</comment>
<protein>
    <submittedName>
        <fullName evidence="9">Rhomboid family intramembrane serine protease</fullName>
    </submittedName>
</protein>
<sequence>MTNPPVGVPTCYRHPDRETGIRCQRCERPICPDCMNQASVGFQCPSCVAEGRASVRQARTAYGGVRTTNPGFVTLVLIGVNALVWILITATGRYTSKLFELFALVPVGSCREDDGTYYPSVTEQVCSSSTTAHWADGVSDGAYWQLVTSTFAHVEPWHLGFNMLALWVLGPQLETILGRTRYLALYLLSGLAGSVAVLWLSAEQSSTVGASGAVFGLMGALVVVGLKVGGNVQGLLMWIGINVVLTFTLSNVSWQGHFGGLAGGALIAAILAYAPREKRTEVQVAGLSAVGVLLLVAALLRTLALT</sequence>
<feature type="transmembrane region" description="Helical" evidence="7">
    <location>
        <begin position="208"/>
        <end position="228"/>
    </location>
</feature>
<dbReference type="InterPro" id="IPR035952">
    <property type="entry name" value="Rhomboid-like_sf"/>
</dbReference>
<evidence type="ECO:0000259" key="8">
    <source>
        <dbReference type="Pfam" id="PF01694"/>
    </source>
</evidence>
<gene>
    <name evidence="9" type="ORF">E9934_14050</name>
</gene>
<keyword evidence="3 7" id="KW-0812">Transmembrane</keyword>
<comment type="similarity">
    <text evidence="2">Belongs to the peptidase S54 family.</text>
</comment>
<dbReference type="RefSeq" id="WP_136563530.1">
    <property type="nucleotide sequence ID" value="NZ_BAABLS010000006.1"/>
</dbReference>
<dbReference type="Gene3D" id="1.20.1540.10">
    <property type="entry name" value="Rhomboid-like"/>
    <property type="match status" value="1"/>
</dbReference>
<keyword evidence="5 7" id="KW-1133">Transmembrane helix</keyword>
<name>A0A4S8N4B6_9ACTN</name>
<keyword evidence="6 7" id="KW-0472">Membrane</keyword>
<dbReference type="GO" id="GO:0004252">
    <property type="term" value="F:serine-type endopeptidase activity"/>
    <property type="evidence" value="ECO:0007669"/>
    <property type="project" value="InterPro"/>
</dbReference>
<evidence type="ECO:0000313" key="9">
    <source>
        <dbReference type="EMBL" id="THV10452.1"/>
    </source>
</evidence>
<dbReference type="InterPro" id="IPR022764">
    <property type="entry name" value="Peptidase_S54_rhomboid_dom"/>
</dbReference>
<evidence type="ECO:0000256" key="7">
    <source>
        <dbReference type="SAM" id="Phobius"/>
    </source>
</evidence>
<evidence type="ECO:0000256" key="1">
    <source>
        <dbReference type="ARBA" id="ARBA00004141"/>
    </source>
</evidence>